<evidence type="ECO:0000313" key="2">
    <source>
        <dbReference type="Proteomes" id="UP000182360"/>
    </source>
</evidence>
<dbReference type="RefSeq" id="WP_074645253.1">
    <property type="nucleotide sequence ID" value="NZ_FOFU01000011.1"/>
</dbReference>
<evidence type="ECO:0000313" key="1">
    <source>
        <dbReference type="EMBL" id="SEQ81062.1"/>
    </source>
</evidence>
<dbReference type="OrthoDB" id="368857at2"/>
<organism evidence="1 2">
    <name type="scientific">Treponema bryantii</name>
    <dbReference type="NCBI Taxonomy" id="163"/>
    <lineage>
        <taxon>Bacteria</taxon>
        <taxon>Pseudomonadati</taxon>
        <taxon>Spirochaetota</taxon>
        <taxon>Spirochaetia</taxon>
        <taxon>Spirochaetales</taxon>
        <taxon>Treponemataceae</taxon>
        <taxon>Treponema</taxon>
    </lineage>
</organism>
<accession>A0A1H9J2Q9</accession>
<dbReference type="AlphaFoldDB" id="A0A1H9J2Q9"/>
<reference evidence="1 2" key="1">
    <citation type="submission" date="2016-10" db="EMBL/GenBank/DDBJ databases">
        <authorList>
            <person name="de Groot N.N."/>
        </authorList>
    </citation>
    <scope>NUCLEOTIDE SEQUENCE [LARGE SCALE GENOMIC DNA]</scope>
    <source>
        <strain evidence="1 2">B25</strain>
    </source>
</reference>
<dbReference type="Proteomes" id="UP000182360">
    <property type="component" value="Unassembled WGS sequence"/>
</dbReference>
<sequence length="514" mass="59368">MKKLTAIILGLLLTVPFIYSENYKIAKGIYNTKGNFKLTTTKASSIERNYPLDKKTIFNDEELEAYLENYHQQLKNSRFFEEIDVSWEKASTDDGFVLINVIVSVVDSNHFLAVPYANFKDDSTLTKITPKIKAKDTNFLGTMNPLTSDFNIEIKKDKSQGFWTFSPGFNISYDYPFKAGPFNLTWVNDHTIDFTFGDSHPEWNVKTGLKTVLPFDKISLNLEVYQYCIGENDYIIYDDEIYFKNDINFSTPISLYKFKNYTYLTYTPSVNFGINYDLNGIDEYNSDLQGPAISFSHKLYNSNINWKGNYRQGYSWSLSNSWPYNFYRKEWSPSVSIEGQYFNFIKLEDRDYFDSIGIAVDLYAFTYFNLTPSKLYDSSESGYGEKIGSRIRGVPDDTYFGNKSPSYTTSTAIVMNFDFPINIVTTHFKHDLINFDMQFSPFMDIAIYRDRALPLQTDSLICCGMEVLVYPYKWSSFTIRGSIGFDVKSAISERNVIKGLLHNKEISIGLGHHF</sequence>
<protein>
    <submittedName>
        <fullName evidence="1">Uncharacterized protein</fullName>
    </submittedName>
</protein>
<proteinExistence type="predicted"/>
<keyword evidence="2" id="KW-1185">Reference proteome</keyword>
<name>A0A1H9J2Q9_9SPIR</name>
<gene>
    <name evidence="1" type="ORF">SAMN04487977_11150</name>
</gene>
<dbReference type="EMBL" id="FOFU01000011">
    <property type="protein sequence ID" value="SEQ81062.1"/>
    <property type="molecule type" value="Genomic_DNA"/>
</dbReference>